<feature type="domain" description="HTH hxlR-type" evidence="1">
    <location>
        <begin position="1"/>
        <end position="44"/>
    </location>
</feature>
<accession>A0ABY9XBC8</accession>
<proteinExistence type="predicted"/>
<evidence type="ECO:0000313" key="3">
    <source>
        <dbReference type="Proteomes" id="UP001611383"/>
    </source>
</evidence>
<dbReference type="InterPro" id="IPR036388">
    <property type="entry name" value="WH-like_DNA-bd_sf"/>
</dbReference>
<reference evidence="2 3" key="1">
    <citation type="submission" date="2019-08" db="EMBL/GenBank/DDBJ databases">
        <title>Archangium and Cystobacter genomes.</title>
        <authorList>
            <person name="Chen I.-C.K."/>
            <person name="Wielgoss S."/>
        </authorList>
    </citation>
    <scope>NUCLEOTIDE SEQUENCE [LARGE SCALE GENOMIC DNA]</scope>
    <source>
        <strain evidence="2 3">Cbm 6</strain>
    </source>
</reference>
<dbReference type="PROSITE" id="PS51118">
    <property type="entry name" value="HTH_HXLR"/>
    <property type="match status" value="1"/>
</dbReference>
<dbReference type="SUPFAM" id="SSF46785">
    <property type="entry name" value="Winged helix' DNA-binding domain"/>
    <property type="match status" value="1"/>
</dbReference>
<dbReference type="Gene3D" id="1.10.10.10">
    <property type="entry name" value="Winged helix-like DNA-binding domain superfamily/Winged helix DNA-binding domain"/>
    <property type="match status" value="1"/>
</dbReference>
<protein>
    <submittedName>
        <fullName evidence="2">Helix-turn-helix transcriptional regulator</fullName>
    </submittedName>
</protein>
<dbReference type="InterPro" id="IPR002577">
    <property type="entry name" value="HTH_HxlR"/>
</dbReference>
<evidence type="ECO:0000313" key="2">
    <source>
        <dbReference type="EMBL" id="WNG52634.1"/>
    </source>
</evidence>
<organism evidence="2 3">
    <name type="scientific">Archangium minus</name>
    <dbReference type="NCBI Taxonomy" id="83450"/>
    <lineage>
        <taxon>Bacteria</taxon>
        <taxon>Pseudomonadati</taxon>
        <taxon>Myxococcota</taxon>
        <taxon>Myxococcia</taxon>
        <taxon>Myxococcales</taxon>
        <taxon>Cystobacterineae</taxon>
        <taxon>Archangiaceae</taxon>
        <taxon>Archangium</taxon>
    </lineage>
</organism>
<evidence type="ECO:0000259" key="1">
    <source>
        <dbReference type="PROSITE" id="PS51118"/>
    </source>
</evidence>
<gene>
    <name evidence="2" type="ORF">F0U60_28355</name>
</gene>
<keyword evidence="3" id="KW-1185">Reference proteome</keyword>
<dbReference type="EMBL" id="CP043494">
    <property type="protein sequence ID" value="WNG52634.1"/>
    <property type="molecule type" value="Genomic_DNA"/>
</dbReference>
<sequence>MVSRTVYPGVPARVDYELTADGRELVPLLNALGDWWEELQRRRQSWAAKSSGSKNLD</sequence>
<name>A0ABY9XBC8_9BACT</name>
<dbReference type="Proteomes" id="UP001611383">
    <property type="component" value="Chromosome"/>
</dbReference>
<dbReference type="InterPro" id="IPR036390">
    <property type="entry name" value="WH_DNA-bd_sf"/>
</dbReference>
<dbReference type="Pfam" id="PF01638">
    <property type="entry name" value="HxlR"/>
    <property type="match status" value="1"/>
</dbReference>